<dbReference type="EMBL" id="JAEKNR010000100">
    <property type="protein sequence ID" value="MBJ7598203.1"/>
    <property type="molecule type" value="Genomic_DNA"/>
</dbReference>
<dbReference type="Gene3D" id="3.40.50.300">
    <property type="entry name" value="P-loop containing nucleotide triphosphate hydrolases"/>
    <property type="match status" value="2"/>
</dbReference>
<keyword evidence="1" id="KW-0813">Transport</keyword>
<dbReference type="InterPro" id="IPR003593">
    <property type="entry name" value="AAA+_ATPase"/>
</dbReference>
<keyword evidence="5 9" id="KW-0067">ATP-binding</keyword>
<evidence type="ECO:0000256" key="1">
    <source>
        <dbReference type="ARBA" id="ARBA00022448"/>
    </source>
</evidence>
<keyword evidence="3" id="KW-0762">Sugar transport</keyword>
<dbReference type="CDD" id="cd03216">
    <property type="entry name" value="ABC_Carb_Monos_I"/>
    <property type="match status" value="1"/>
</dbReference>
<sequence length="500" mass="54178">MTAPLLSVTGVSKSYGAYRALNGVDFVVHAGQAVAVIGENGAGKSTFAKILAGVIRPDSGSILLEGEEVRFSSPRDALRRGVAFIPQELAYLPNMSVAENILVGRWPNRLGITNGAMTLRQARSAARQFGIDLDLKRSMAQLTLGERQLVEIVKVLARRARLIILDEPTASLSDQESRILFGVLKRLAGQGVGFVYISHRMDEVYRFSDRVDVFRNGVHVAAVEASATTPAKLIEYMLGQAGEQLPESSPRTGSAERRLQIVDWRADGVPILRGVNIEVGSGEIVGVFGLRGAGQELIAEGLAGLHNHIHGELVVDGRRSRVFTRPRQAGAAHISYVPAERKRNGLVLSLSIRANLTLLILAWISRFGIRVERLENRRALELAKRLSIRYRSLSQKTGELSGGNQQKVMVGSRLARQPTVFVLQEPTRGVDVGARVEIHKFLRELTTGGAAILLVTSDVEEAVIVSDRLLIMREGSVAAELTGLSKTQSQALAIATASVS</sequence>
<dbReference type="SMART" id="SM00382">
    <property type="entry name" value="AAA"/>
    <property type="match status" value="2"/>
</dbReference>
<keyword evidence="10" id="KW-1185">Reference proteome</keyword>
<dbReference type="SUPFAM" id="SSF52540">
    <property type="entry name" value="P-loop containing nucleoside triphosphate hydrolases"/>
    <property type="match status" value="2"/>
</dbReference>
<reference evidence="9" key="1">
    <citation type="submission" date="2020-10" db="EMBL/GenBank/DDBJ databases">
        <title>Ca. Dormibacterota MAGs.</title>
        <authorList>
            <person name="Montgomery K."/>
        </authorList>
    </citation>
    <scope>NUCLEOTIDE SEQUENCE [LARGE SCALE GENOMIC DNA]</scope>
    <source>
        <strain evidence="9">SC8812_S17_10</strain>
    </source>
</reference>
<keyword evidence="6" id="KW-1278">Translocase</keyword>
<dbReference type="InterPro" id="IPR050107">
    <property type="entry name" value="ABC_carbohydrate_import_ATPase"/>
</dbReference>
<evidence type="ECO:0000256" key="5">
    <source>
        <dbReference type="ARBA" id="ARBA00022840"/>
    </source>
</evidence>
<evidence type="ECO:0000256" key="2">
    <source>
        <dbReference type="ARBA" id="ARBA00022475"/>
    </source>
</evidence>
<dbReference type="Pfam" id="PF00005">
    <property type="entry name" value="ABC_tran"/>
    <property type="match status" value="2"/>
</dbReference>
<organism evidence="9 10">
    <name type="scientific">Candidatus Nephthysia bennettiae</name>
    <dbReference type="NCBI Taxonomy" id="3127016"/>
    <lineage>
        <taxon>Bacteria</taxon>
        <taxon>Bacillati</taxon>
        <taxon>Candidatus Dormiibacterota</taxon>
        <taxon>Candidatus Dormibacteria</taxon>
        <taxon>Candidatus Dormibacterales</taxon>
        <taxon>Candidatus Dormibacteraceae</taxon>
        <taxon>Candidatus Nephthysia</taxon>
    </lineage>
</organism>
<protein>
    <submittedName>
        <fullName evidence="9">Sugar ABC transporter ATP-binding protein</fullName>
    </submittedName>
</protein>
<evidence type="ECO:0000313" key="10">
    <source>
        <dbReference type="Proteomes" id="UP000612893"/>
    </source>
</evidence>
<evidence type="ECO:0000256" key="6">
    <source>
        <dbReference type="ARBA" id="ARBA00022967"/>
    </source>
</evidence>
<proteinExistence type="predicted"/>
<dbReference type="PROSITE" id="PS50893">
    <property type="entry name" value="ABC_TRANSPORTER_2"/>
    <property type="match status" value="2"/>
</dbReference>
<dbReference type="RefSeq" id="WP_338201018.1">
    <property type="nucleotide sequence ID" value="NZ_JAEKNR010000100.1"/>
</dbReference>
<dbReference type="GO" id="GO:0005524">
    <property type="term" value="F:ATP binding"/>
    <property type="evidence" value="ECO:0007669"/>
    <property type="project" value="UniProtKB-KW"/>
</dbReference>
<feature type="domain" description="ABC transporter" evidence="8">
    <location>
        <begin position="257"/>
        <end position="499"/>
    </location>
</feature>
<dbReference type="InterPro" id="IPR003439">
    <property type="entry name" value="ABC_transporter-like_ATP-bd"/>
</dbReference>
<dbReference type="AlphaFoldDB" id="A0A934N8P7"/>
<keyword evidence="7" id="KW-0472">Membrane</keyword>
<accession>A0A934N8P7</accession>
<gene>
    <name evidence="9" type="ORF">JF922_08975</name>
</gene>
<dbReference type="Proteomes" id="UP000612893">
    <property type="component" value="Unassembled WGS sequence"/>
</dbReference>
<dbReference type="PANTHER" id="PTHR43790">
    <property type="entry name" value="CARBOHYDRATE TRANSPORT ATP-BINDING PROTEIN MG119-RELATED"/>
    <property type="match status" value="1"/>
</dbReference>
<keyword evidence="4" id="KW-0547">Nucleotide-binding</keyword>
<keyword evidence="2" id="KW-1003">Cell membrane</keyword>
<evidence type="ECO:0000259" key="8">
    <source>
        <dbReference type="PROSITE" id="PS50893"/>
    </source>
</evidence>
<dbReference type="GO" id="GO:0016887">
    <property type="term" value="F:ATP hydrolysis activity"/>
    <property type="evidence" value="ECO:0007669"/>
    <property type="project" value="InterPro"/>
</dbReference>
<evidence type="ECO:0000256" key="4">
    <source>
        <dbReference type="ARBA" id="ARBA00022741"/>
    </source>
</evidence>
<dbReference type="InterPro" id="IPR027417">
    <property type="entry name" value="P-loop_NTPase"/>
</dbReference>
<feature type="domain" description="ABC transporter" evidence="8">
    <location>
        <begin position="6"/>
        <end position="241"/>
    </location>
</feature>
<name>A0A934N8P7_9BACT</name>
<evidence type="ECO:0000313" key="9">
    <source>
        <dbReference type="EMBL" id="MBJ7598203.1"/>
    </source>
</evidence>
<comment type="caution">
    <text evidence="9">The sequence shown here is derived from an EMBL/GenBank/DDBJ whole genome shotgun (WGS) entry which is preliminary data.</text>
</comment>
<evidence type="ECO:0000256" key="3">
    <source>
        <dbReference type="ARBA" id="ARBA00022597"/>
    </source>
</evidence>
<dbReference type="PANTHER" id="PTHR43790:SF3">
    <property type="entry name" value="D-ALLOSE IMPORT ATP-BINDING PROTEIN ALSA-RELATED"/>
    <property type="match status" value="1"/>
</dbReference>
<evidence type="ECO:0000256" key="7">
    <source>
        <dbReference type="ARBA" id="ARBA00023136"/>
    </source>
</evidence>
<dbReference type="CDD" id="cd03215">
    <property type="entry name" value="ABC_Carb_Monos_II"/>
    <property type="match status" value="1"/>
</dbReference>